<dbReference type="EMBL" id="CM042889">
    <property type="protein sequence ID" value="KAI4319801.1"/>
    <property type="molecule type" value="Genomic_DNA"/>
</dbReference>
<dbReference type="Proteomes" id="UP001057402">
    <property type="component" value="Chromosome 10"/>
</dbReference>
<evidence type="ECO:0000313" key="2">
    <source>
        <dbReference type="Proteomes" id="UP001057402"/>
    </source>
</evidence>
<name>A0ACB9MA83_9MYRT</name>
<gene>
    <name evidence="1" type="ORF">MLD38_033356</name>
</gene>
<sequence length="158" mass="17688">MAKPATLTALLAGLMLVSLAAASALTKVEVDLGEDENDSRRFRGGGCREQLEMVDDLRSCEDFLRQQARQGGFGFSSRRFGGSRFGSRRLQDCCEELRQVDDHCRCQGLREIVRDQQQRVGFGGEREELERVAEDLPQMCGVGPGRCDIRRGGFGRWE</sequence>
<organism evidence="1 2">
    <name type="scientific">Melastoma candidum</name>
    <dbReference type="NCBI Taxonomy" id="119954"/>
    <lineage>
        <taxon>Eukaryota</taxon>
        <taxon>Viridiplantae</taxon>
        <taxon>Streptophyta</taxon>
        <taxon>Embryophyta</taxon>
        <taxon>Tracheophyta</taxon>
        <taxon>Spermatophyta</taxon>
        <taxon>Magnoliopsida</taxon>
        <taxon>eudicotyledons</taxon>
        <taxon>Gunneridae</taxon>
        <taxon>Pentapetalae</taxon>
        <taxon>rosids</taxon>
        <taxon>malvids</taxon>
        <taxon>Myrtales</taxon>
        <taxon>Melastomataceae</taxon>
        <taxon>Melastomatoideae</taxon>
        <taxon>Melastomateae</taxon>
        <taxon>Melastoma</taxon>
    </lineage>
</organism>
<protein>
    <submittedName>
        <fullName evidence="1">Uncharacterized protein</fullName>
    </submittedName>
</protein>
<evidence type="ECO:0000313" key="1">
    <source>
        <dbReference type="EMBL" id="KAI4319801.1"/>
    </source>
</evidence>
<comment type="caution">
    <text evidence="1">The sequence shown here is derived from an EMBL/GenBank/DDBJ whole genome shotgun (WGS) entry which is preliminary data.</text>
</comment>
<keyword evidence="2" id="KW-1185">Reference proteome</keyword>
<proteinExistence type="predicted"/>
<reference evidence="2" key="1">
    <citation type="journal article" date="2023" name="Front. Plant Sci.">
        <title>Chromosomal-level genome assembly of Melastoma candidum provides insights into trichome evolution.</title>
        <authorList>
            <person name="Zhong Y."/>
            <person name="Wu W."/>
            <person name="Sun C."/>
            <person name="Zou P."/>
            <person name="Liu Y."/>
            <person name="Dai S."/>
            <person name="Zhou R."/>
        </authorList>
    </citation>
    <scope>NUCLEOTIDE SEQUENCE [LARGE SCALE GENOMIC DNA]</scope>
</reference>
<accession>A0ACB9MA83</accession>